<dbReference type="RefSeq" id="XP_015659943.1">
    <property type="nucleotide sequence ID" value="XM_015801323.1"/>
</dbReference>
<dbReference type="GeneID" id="26904147"/>
<dbReference type="SUPFAM" id="SSF53335">
    <property type="entry name" value="S-adenosyl-L-methionine-dependent methyltransferases"/>
    <property type="match status" value="1"/>
</dbReference>
<keyword evidence="3" id="KW-0489">Methyltransferase</keyword>
<dbReference type="GO" id="GO:0008757">
    <property type="term" value="F:S-adenosylmethionine-dependent methyltransferase activity"/>
    <property type="evidence" value="ECO:0007669"/>
    <property type="project" value="UniProtKB-ARBA"/>
</dbReference>
<dbReference type="PANTHER" id="PTHR18895">
    <property type="entry name" value="HEMK METHYLTRANSFERASE"/>
    <property type="match status" value="1"/>
</dbReference>
<dbReference type="Proteomes" id="UP000037923">
    <property type="component" value="Unassembled WGS sequence"/>
</dbReference>
<feature type="region of interest" description="Disordered" evidence="1">
    <location>
        <begin position="116"/>
        <end position="147"/>
    </location>
</feature>
<dbReference type="EMBL" id="LGTL01000006">
    <property type="protein sequence ID" value="KPA81504.1"/>
    <property type="molecule type" value="Genomic_DNA"/>
</dbReference>
<evidence type="ECO:0000313" key="4">
    <source>
        <dbReference type="Proteomes" id="UP000037923"/>
    </source>
</evidence>
<evidence type="ECO:0000259" key="2">
    <source>
        <dbReference type="Pfam" id="PF05175"/>
    </source>
</evidence>
<dbReference type="AlphaFoldDB" id="A0A0N0DWF5"/>
<comment type="caution">
    <text evidence="3">The sequence shown here is derived from an EMBL/GenBank/DDBJ whole genome shotgun (WGS) entry which is preliminary data.</text>
</comment>
<dbReference type="CDD" id="cd02440">
    <property type="entry name" value="AdoMet_MTases"/>
    <property type="match status" value="1"/>
</dbReference>
<dbReference type="GO" id="GO:0003676">
    <property type="term" value="F:nucleic acid binding"/>
    <property type="evidence" value="ECO:0007669"/>
    <property type="project" value="InterPro"/>
</dbReference>
<dbReference type="Gene3D" id="3.40.50.150">
    <property type="entry name" value="Vaccinia Virus protein VP39"/>
    <property type="match status" value="1"/>
</dbReference>
<sequence length="531" mass="58567">MHGSFPSRLPQWLPEGAAGVTRLPPAPTRCPVRSGTAVPSRFRLTLRSSCKGTSLCCRRSAAGASLISATTQHDLLHRAASAATITFGARHILDPGYAKTHAVRYVPARAVELEAEAGDDAKAETRNVPKTAGESPSVGDGGAAAEPSVVDFTTDDAIEKLDRLCRPANTDTQFLSLPERRMFTKMIYDKFYKDEGTTVMDPAMLYQASLEVQWVEEWMAGVANARHLSRDGARRAVKTALLERVDLHKPLSYIIGSQPFFGCDIHCEEPLLCPRPETEMWTHWLVYNYLNRVRRSSATEVDNTSGPRLNVLDVCCGTGCIGVALAKHVPGAVVTALDILPQAVTVSQQNAQRNGIPDSRYKAIESDMFEHFLEPGSSSPSTASDTTNEISSAGKEPPVAQDRPLGTMKPEFVGTFDVVVSNPPYVLREQYVELPRSITHWESKMALVGDDYRESRQHLYFKELCVHGAKLLKPRYMRPAALRDTPNMLIEVGLQAHIVADLMEKSGMWRDVSIHLDYAQQERWVSAVSAH</sequence>
<name>A0A0N0DWF5_LEPPY</name>
<accession>A0A0N0DWF5</accession>
<evidence type="ECO:0000256" key="1">
    <source>
        <dbReference type="SAM" id="MobiDB-lite"/>
    </source>
</evidence>
<evidence type="ECO:0000313" key="3">
    <source>
        <dbReference type="EMBL" id="KPA81504.1"/>
    </source>
</evidence>
<proteinExistence type="predicted"/>
<dbReference type="Pfam" id="PF05175">
    <property type="entry name" value="MTS"/>
    <property type="match status" value="1"/>
</dbReference>
<gene>
    <name evidence="3" type="ORF">ABB37_03856</name>
</gene>
<dbReference type="VEuPathDB" id="TriTrypDB:LpyrH10_06_2260"/>
<protein>
    <submittedName>
        <fullName evidence="3">Putative mitochondrial Mitochondrial N(5)-glutamine methyltransferase MTQ1</fullName>
    </submittedName>
</protein>
<dbReference type="InterPro" id="IPR002052">
    <property type="entry name" value="DNA_methylase_N6_adenine_CS"/>
</dbReference>
<dbReference type="PANTHER" id="PTHR18895:SF74">
    <property type="entry name" value="MTRF1L RELEASE FACTOR GLUTAMINE METHYLTRANSFERASE"/>
    <property type="match status" value="1"/>
</dbReference>
<reference evidence="3 4" key="1">
    <citation type="submission" date="2015-07" db="EMBL/GenBank/DDBJ databases">
        <title>High-quality genome of monoxenous trypanosomatid Leptomonas pyrrhocoris.</title>
        <authorList>
            <person name="Flegontov P."/>
            <person name="Butenko A."/>
            <person name="Firsov S."/>
            <person name="Vlcek C."/>
            <person name="Logacheva M.D."/>
            <person name="Field M."/>
            <person name="Filatov D."/>
            <person name="Flegontova O."/>
            <person name="Gerasimov E."/>
            <person name="Jackson A.P."/>
            <person name="Kelly S."/>
            <person name="Opperdoes F."/>
            <person name="O'Reilly A."/>
            <person name="Votypka J."/>
            <person name="Yurchenko V."/>
            <person name="Lukes J."/>
        </authorList>
    </citation>
    <scope>NUCLEOTIDE SEQUENCE [LARGE SCALE GENOMIC DNA]</scope>
    <source>
        <strain evidence="3">H10</strain>
    </source>
</reference>
<dbReference type="OMA" id="RPETEMW"/>
<feature type="compositionally biased region" description="Polar residues" evidence="1">
    <location>
        <begin position="376"/>
        <end position="391"/>
    </location>
</feature>
<dbReference type="InterPro" id="IPR029063">
    <property type="entry name" value="SAM-dependent_MTases_sf"/>
</dbReference>
<keyword evidence="3" id="KW-0808">Transferase</keyword>
<dbReference type="InterPro" id="IPR007848">
    <property type="entry name" value="Small_mtfrase_dom"/>
</dbReference>
<feature type="domain" description="Methyltransferase small" evidence="2">
    <location>
        <begin position="309"/>
        <end position="371"/>
    </location>
</feature>
<dbReference type="PROSITE" id="PS00092">
    <property type="entry name" value="N6_MTASE"/>
    <property type="match status" value="1"/>
</dbReference>
<dbReference type="GO" id="GO:0032259">
    <property type="term" value="P:methylation"/>
    <property type="evidence" value="ECO:0007669"/>
    <property type="project" value="UniProtKB-KW"/>
</dbReference>
<organism evidence="3 4">
    <name type="scientific">Leptomonas pyrrhocoris</name>
    <name type="common">Firebug parasite</name>
    <dbReference type="NCBI Taxonomy" id="157538"/>
    <lineage>
        <taxon>Eukaryota</taxon>
        <taxon>Discoba</taxon>
        <taxon>Euglenozoa</taxon>
        <taxon>Kinetoplastea</taxon>
        <taxon>Metakinetoplastina</taxon>
        <taxon>Trypanosomatida</taxon>
        <taxon>Trypanosomatidae</taxon>
        <taxon>Leishmaniinae</taxon>
        <taxon>Leptomonas</taxon>
    </lineage>
</organism>
<dbReference type="OrthoDB" id="269872at2759"/>
<dbReference type="InterPro" id="IPR050320">
    <property type="entry name" value="N5-glutamine_MTase"/>
</dbReference>
<feature type="region of interest" description="Disordered" evidence="1">
    <location>
        <begin position="373"/>
        <end position="406"/>
    </location>
</feature>
<keyword evidence="4" id="KW-1185">Reference proteome</keyword>
<dbReference type="GO" id="GO:0005739">
    <property type="term" value="C:mitochondrion"/>
    <property type="evidence" value="ECO:0007669"/>
    <property type="project" value="TreeGrafter"/>
</dbReference>